<dbReference type="EMBL" id="JACHNB010000001">
    <property type="protein sequence ID" value="MBB4739599.1"/>
    <property type="molecule type" value="Genomic_DNA"/>
</dbReference>
<feature type="region of interest" description="Disordered" evidence="1">
    <location>
        <begin position="84"/>
        <end position="108"/>
    </location>
</feature>
<sequence length="165" mass="17504">MTDTALRNSPITLDRRLLLDETDYQVTVFPTEDRRLDLCIVSSDADGQVVSEISGSLAPADLAGLTEVLASTLAGLIAMTGPPGAGPARVPAPRHHPPNRGARWTPADDERLRARYRQGAGQAELATEFGRTTGGVRARLEHLGEIPPGGRWRPSRADPPAPGAG</sequence>
<keyword evidence="3" id="KW-1185">Reference proteome</keyword>
<reference evidence="2 3" key="1">
    <citation type="submission" date="2020-08" db="EMBL/GenBank/DDBJ databases">
        <title>Sequencing the genomes of 1000 actinobacteria strains.</title>
        <authorList>
            <person name="Klenk H.-P."/>
        </authorList>
    </citation>
    <scope>NUCLEOTIDE SEQUENCE [LARGE SCALE GENOMIC DNA]</scope>
    <source>
        <strain evidence="2 3">DSM 45809</strain>
    </source>
</reference>
<comment type="caution">
    <text evidence="2">The sequence shown here is derived from an EMBL/GenBank/DDBJ whole genome shotgun (WGS) entry which is preliminary data.</text>
</comment>
<dbReference type="RefSeq" id="WP_185040116.1">
    <property type="nucleotide sequence ID" value="NZ_BAABFG010000005.1"/>
</dbReference>
<feature type="region of interest" description="Disordered" evidence="1">
    <location>
        <begin position="143"/>
        <end position="165"/>
    </location>
</feature>
<evidence type="ECO:0000313" key="3">
    <source>
        <dbReference type="Proteomes" id="UP000546162"/>
    </source>
</evidence>
<evidence type="ECO:0000256" key="1">
    <source>
        <dbReference type="SAM" id="MobiDB-lite"/>
    </source>
</evidence>
<organism evidence="2 3">
    <name type="scientific">Actinoplanes octamycinicus</name>
    <dbReference type="NCBI Taxonomy" id="135948"/>
    <lineage>
        <taxon>Bacteria</taxon>
        <taxon>Bacillati</taxon>
        <taxon>Actinomycetota</taxon>
        <taxon>Actinomycetes</taxon>
        <taxon>Micromonosporales</taxon>
        <taxon>Micromonosporaceae</taxon>
        <taxon>Actinoplanes</taxon>
    </lineage>
</organism>
<gene>
    <name evidence="2" type="ORF">BJY16_003058</name>
</gene>
<name>A0A7W7GWI1_9ACTN</name>
<proteinExistence type="predicted"/>
<accession>A0A7W7GWI1</accession>
<dbReference type="Proteomes" id="UP000546162">
    <property type="component" value="Unassembled WGS sequence"/>
</dbReference>
<protein>
    <submittedName>
        <fullName evidence="2">Uncharacterized protein</fullName>
    </submittedName>
</protein>
<dbReference type="AlphaFoldDB" id="A0A7W7GWI1"/>
<evidence type="ECO:0000313" key="2">
    <source>
        <dbReference type="EMBL" id="MBB4739599.1"/>
    </source>
</evidence>